<evidence type="ECO:0000256" key="1">
    <source>
        <dbReference type="SAM" id="MobiDB-lite"/>
    </source>
</evidence>
<organism evidence="2 3">
    <name type="scientific">Symbiodinium pilosum</name>
    <name type="common">Dinoflagellate</name>
    <dbReference type="NCBI Taxonomy" id="2952"/>
    <lineage>
        <taxon>Eukaryota</taxon>
        <taxon>Sar</taxon>
        <taxon>Alveolata</taxon>
        <taxon>Dinophyceae</taxon>
        <taxon>Suessiales</taxon>
        <taxon>Symbiodiniaceae</taxon>
        <taxon>Symbiodinium</taxon>
    </lineage>
</organism>
<feature type="non-terminal residue" evidence="2">
    <location>
        <position position="1"/>
    </location>
</feature>
<feature type="compositionally biased region" description="Basic and acidic residues" evidence="1">
    <location>
        <begin position="44"/>
        <end position="53"/>
    </location>
</feature>
<keyword evidence="3" id="KW-1185">Reference proteome</keyword>
<reference evidence="2" key="1">
    <citation type="submission" date="2021-02" db="EMBL/GenBank/DDBJ databases">
        <authorList>
            <person name="Dougan E. K."/>
            <person name="Rhodes N."/>
            <person name="Thang M."/>
            <person name="Chan C."/>
        </authorList>
    </citation>
    <scope>NUCLEOTIDE SEQUENCE</scope>
</reference>
<accession>A0A812XCS8</accession>
<comment type="caution">
    <text evidence="2">The sequence shown here is derived from an EMBL/GenBank/DDBJ whole genome shotgun (WGS) entry which is preliminary data.</text>
</comment>
<evidence type="ECO:0000313" key="3">
    <source>
        <dbReference type="Proteomes" id="UP000649617"/>
    </source>
</evidence>
<dbReference type="EMBL" id="CAJNIZ010045343">
    <property type="protein sequence ID" value="CAE7717420.1"/>
    <property type="molecule type" value="Genomic_DNA"/>
</dbReference>
<dbReference type="AlphaFoldDB" id="A0A812XCS8"/>
<feature type="compositionally biased region" description="Low complexity" evidence="1">
    <location>
        <begin position="15"/>
        <end position="30"/>
    </location>
</feature>
<sequence>SGLFGSASALTAVTGGAASVSSNAAPSVQARPTRQTDEPMDTSTEAKDERLSTRDYTQLPAQLDQRFDQLETGGALRAAILSLSDTWTKRSQKALLAATTETSLGADEQKKEKDAAFDLLDALTKSGALPLVNASLHVVVAATHCFDKTVTETVIQDNMNPIENVERSALIMASTIHQQPLGALVRASHQARLRATSPSLFLMLGD</sequence>
<protein>
    <submittedName>
        <fullName evidence="2">Uncharacterized protein</fullName>
    </submittedName>
</protein>
<dbReference type="OrthoDB" id="422042at2759"/>
<feature type="region of interest" description="Disordered" evidence="1">
    <location>
        <begin position="15"/>
        <end position="53"/>
    </location>
</feature>
<name>A0A812XCS8_SYMPI</name>
<proteinExistence type="predicted"/>
<dbReference type="Proteomes" id="UP000649617">
    <property type="component" value="Unassembled WGS sequence"/>
</dbReference>
<gene>
    <name evidence="2" type="ORF">SPIL2461_LOCUS20404</name>
</gene>
<evidence type="ECO:0000313" key="2">
    <source>
        <dbReference type="EMBL" id="CAE7717420.1"/>
    </source>
</evidence>